<feature type="transmembrane region" description="Helical" evidence="1">
    <location>
        <begin position="37"/>
        <end position="58"/>
    </location>
</feature>
<organism evidence="2 3">
    <name type="scientific">Neolewinella maritima</name>
    <dbReference type="NCBI Taxonomy" id="1383882"/>
    <lineage>
        <taxon>Bacteria</taxon>
        <taxon>Pseudomonadati</taxon>
        <taxon>Bacteroidota</taxon>
        <taxon>Saprospiria</taxon>
        <taxon>Saprospirales</taxon>
        <taxon>Lewinellaceae</taxon>
        <taxon>Neolewinella</taxon>
    </lineage>
</organism>
<feature type="transmembrane region" description="Helical" evidence="1">
    <location>
        <begin position="79"/>
        <end position="97"/>
    </location>
</feature>
<feature type="transmembrane region" description="Helical" evidence="1">
    <location>
        <begin position="5"/>
        <end position="25"/>
    </location>
</feature>
<dbReference type="Proteomes" id="UP000837803">
    <property type="component" value="Unassembled WGS sequence"/>
</dbReference>
<comment type="caution">
    <text evidence="2">The sequence shown here is derived from an EMBL/GenBank/DDBJ whole genome shotgun (WGS) entry which is preliminary data.</text>
</comment>
<gene>
    <name evidence="2" type="ORF">LEM8419_00910</name>
</gene>
<feature type="transmembrane region" description="Helical" evidence="1">
    <location>
        <begin position="204"/>
        <end position="220"/>
    </location>
</feature>
<feature type="transmembrane region" description="Helical" evidence="1">
    <location>
        <begin position="164"/>
        <end position="183"/>
    </location>
</feature>
<dbReference type="EMBL" id="CAKLPZ010000001">
    <property type="protein sequence ID" value="CAH0999610.1"/>
    <property type="molecule type" value="Genomic_DNA"/>
</dbReference>
<accession>A0ABM9AYF3</accession>
<reference evidence="2" key="1">
    <citation type="submission" date="2021-12" db="EMBL/GenBank/DDBJ databases">
        <authorList>
            <person name="Rodrigo-Torres L."/>
            <person name="Arahal R. D."/>
            <person name="Lucena T."/>
        </authorList>
    </citation>
    <scope>NUCLEOTIDE SEQUENCE</scope>
    <source>
        <strain evidence="2">CECT 8419</strain>
    </source>
</reference>
<keyword evidence="3" id="KW-1185">Reference proteome</keyword>
<keyword evidence="1" id="KW-0472">Membrane</keyword>
<evidence type="ECO:0008006" key="4">
    <source>
        <dbReference type="Google" id="ProtNLM"/>
    </source>
</evidence>
<sequence>MRNPLLNWLFYGHLWIALAALALSWQSTYLATGDPALYASHYFVFFATLGVYTSHRALSFQRTRGYPTGRRYRLISRQPVASALVAILSLTVAAAIATQFAAAAFWPVILALPFTFFYLIPLFPGGPRLRDLPYLKVVWVALAWALMTDTFVAEGVRSVGSESFIRFALILAVALLFDSRDVVLDRRQGVRTLAAQRPGLNRSVAMLLLLGCGLLSYLSYPTAQGLPLLLAYAAAALVGRFTRADRGEDFYAVYVNGLLLLPPLCLLLGLLS</sequence>
<keyword evidence="1" id="KW-0812">Transmembrane</keyword>
<name>A0ABM9AYF3_9BACT</name>
<keyword evidence="1" id="KW-1133">Transmembrane helix</keyword>
<protein>
    <recommendedName>
        <fullName evidence="4">Prenyltransferase</fullName>
    </recommendedName>
</protein>
<evidence type="ECO:0000313" key="2">
    <source>
        <dbReference type="EMBL" id="CAH0999610.1"/>
    </source>
</evidence>
<evidence type="ECO:0000256" key="1">
    <source>
        <dbReference type="SAM" id="Phobius"/>
    </source>
</evidence>
<feature type="transmembrane region" description="Helical" evidence="1">
    <location>
        <begin position="250"/>
        <end position="271"/>
    </location>
</feature>
<feature type="transmembrane region" description="Helical" evidence="1">
    <location>
        <begin position="103"/>
        <end position="122"/>
    </location>
</feature>
<dbReference type="RefSeq" id="WP_238749803.1">
    <property type="nucleotide sequence ID" value="NZ_CAKLPZ010000001.1"/>
</dbReference>
<evidence type="ECO:0000313" key="3">
    <source>
        <dbReference type="Proteomes" id="UP000837803"/>
    </source>
</evidence>
<proteinExistence type="predicted"/>
<feature type="transmembrane region" description="Helical" evidence="1">
    <location>
        <begin position="134"/>
        <end position="152"/>
    </location>
</feature>